<dbReference type="Gene3D" id="3.40.190.10">
    <property type="entry name" value="Periplasmic binding protein-like II"/>
    <property type="match status" value="1"/>
</dbReference>
<sequence>MHRHPLSSAPRYAAALFAALLLPVAAFAQGSYPAKPVQIIVSWAAGGSIDTMARGFARAMSQELGQSVVVENRDGASGMIGTAATVSAPPDGYVLNFGPITPITNALHLMSKPAYGVDSLEYVCQVFENRFAIAVPQNSPYKTLQDLYAAIQASPGKLSYGHLGVGSITHLSLETAIQGRNFSVTGVPYRGETPMFLDLQTARLDFGIVTVGNTLATSRPVRILAVISDRRHPEMPDVPTLKELGLPSLQPALVGLMAPKGTPAPVLAKLEGACKKAVETDVMQSAVKMLRDEIVYKDRKAFTASVMRDYEEKGTLVKRLAIPPQN</sequence>
<evidence type="ECO:0000313" key="3">
    <source>
        <dbReference type="EMBL" id="VCU68181.1"/>
    </source>
</evidence>
<organism evidence="3 4">
    <name type="scientific">Pigmentiphaga humi</name>
    <dbReference type="NCBI Taxonomy" id="2478468"/>
    <lineage>
        <taxon>Bacteria</taxon>
        <taxon>Pseudomonadati</taxon>
        <taxon>Pseudomonadota</taxon>
        <taxon>Betaproteobacteria</taxon>
        <taxon>Burkholderiales</taxon>
        <taxon>Alcaligenaceae</taxon>
        <taxon>Pigmentiphaga</taxon>
    </lineage>
</organism>
<dbReference type="Pfam" id="PF03401">
    <property type="entry name" value="TctC"/>
    <property type="match status" value="1"/>
</dbReference>
<dbReference type="PANTHER" id="PTHR42928:SF5">
    <property type="entry name" value="BLR1237 PROTEIN"/>
    <property type="match status" value="1"/>
</dbReference>
<dbReference type="CDD" id="cd07012">
    <property type="entry name" value="PBP2_Bug_TTT"/>
    <property type="match status" value="1"/>
</dbReference>
<accession>A0A3P4AXC3</accession>
<dbReference type="InterPro" id="IPR042100">
    <property type="entry name" value="Bug_dom1"/>
</dbReference>
<comment type="similarity">
    <text evidence="1">Belongs to the UPF0065 (bug) family.</text>
</comment>
<keyword evidence="4" id="KW-1185">Reference proteome</keyword>
<keyword evidence="2" id="KW-0732">Signal</keyword>
<protein>
    <submittedName>
        <fullName evidence="3">Tripartite tricarboxylate transporter family receptor</fullName>
    </submittedName>
</protein>
<feature type="chain" id="PRO_5018172120" evidence="2">
    <location>
        <begin position="29"/>
        <end position="326"/>
    </location>
</feature>
<proteinExistence type="inferred from homology"/>
<dbReference type="InterPro" id="IPR005064">
    <property type="entry name" value="BUG"/>
</dbReference>
<dbReference type="Proteomes" id="UP000277294">
    <property type="component" value="Unassembled WGS sequence"/>
</dbReference>
<evidence type="ECO:0000256" key="2">
    <source>
        <dbReference type="SAM" id="SignalP"/>
    </source>
</evidence>
<dbReference type="SUPFAM" id="SSF53850">
    <property type="entry name" value="Periplasmic binding protein-like II"/>
    <property type="match status" value="1"/>
</dbReference>
<keyword evidence="3" id="KW-0675">Receptor</keyword>
<dbReference type="PIRSF" id="PIRSF017082">
    <property type="entry name" value="YflP"/>
    <property type="match status" value="1"/>
</dbReference>
<feature type="signal peptide" evidence="2">
    <location>
        <begin position="1"/>
        <end position="28"/>
    </location>
</feature>
<dbReference type="PANTHER" id="PTHR42928">
    <property type="entry name" value="TRICARBOXYLATE-BINDING PROTEIN"/>
    <property type="match status" value="1"/>
</dbReference>
<dbReference type="OrthoDB" id="8675524at2"/>
<evidence type="ECO:0000256" key="1">
    <source>
        <dbReference type="ARBA" id="ARBA00006987"/>
    </source>
</evidence>
<name>A0A3P4AXC3_9BURK</name>
<evidence type="ECO:0000313" key="4">
    <source>
        <dbReference type="Proteomes" id="UP000277294"/>
    </source>
</evidence>
<dbReference type="RefSeq" id="WP_124077415.1">
    <property type="nucleotide sequence ID" value="NZ_UWPJ01000005.1"/>
</dbReference>
<gene>
    <name evidence="3" type="ORF">PIGHUM_00231</name>
</gene>
<dbReference type="Gene3D" id="3.40.190.150">
    <property type="entry name" value="Bordetella uptake gene, domain 1"/>
    <property type="match status" value="1"/>
</dbReference>
<dbReference type="EMBL" id="UWPJ01000005">
    <property type="protein sequence ID" value="VCU68181.1"/>
    <property type="molecule type" value="Genomic_DNA"/>
</dbReference>
<reference evidence="3 4" key="1">
    <citation type="submission" date="2018-10" db="EMBL/GenBank/DDBJ databases">
        <authorList>
            <person name="Criscuolo A."/>
        </authorList>
    </citation>
    <scope>NUCLEOTIDE SEQUENCE [LARGE SCALE GENOMIC DNA]</scope>
    <source>
        <strain evidence="3">DnA1</strain>
    </source>
</reference>
<dbReference type="AlphaFoldDB" id="A0A3P4AXC3"/>